<organism evidence="2">
    <name type="scientific">Tanacetum cinerariifolium</name>
    <name type="common">Dalmatian daisy</name>
    <name type="synonym">Chrysanthemum cinerariifolium</name>
    <dbReference type="NCBI Taxonomy" id="118510"/>
    <lineage>
        <taxon>Eukaryota</taxon>
        <taxon>Viridiplantae</taxon>
        <taxon>Streptophyta</taxon>
        <taxon>Embryophyta</taxon>
        <taxon>Tracheophyta</taxon>
        <taxon>Spermatophyta</taxon>
        <taxon>Magnoliopsida</taxon>
        <taxon>eudicotyledons</taxon>
        <taxon>Gunneridae</taxon>
        <taxon>Pentapetalae</taxon>
        <taxon>asterids</taxon>
        <taxon>campanulids</taxon>
        <taxon>Asterales</taxon>
        <taxon>Asteraceae</taxon>
        <taxon>Asteroideae</taxon>
        <taxon>Anthemideae</taxon>
        <taxon>Anthemidinae</taxon>
        <taxon>Tanacetum</taxon>
    </lineage>
</organism>
<evidence type="ECO:0000256" key="1">
    <source>
        <dbReference type="SAM" id="MobiDB-lite"/>
    </source>
</evidence>
<feature type="region of interest" description="Disordered" evidence="1">
    <location>
        <begin position="130"/>
        <end position="149"/>
    </location>
</feature>
<proteinExistence type="predicted"/>
<feature type="non-terminal residue" evidence="2">
    <location>
        <position position="149"/>
    </location>
</feature>
<reference evidence="2" key="1">
    <citation type="journal article" date="2019" name="Sci. Rep.">
        <title>Draft genome of Tanacetum cinerariifolium, the natural source of mosquito coil.</title>
        <authorList>
            <person name="Yamashiro T."/>
            <person name="Shiraishi A."/>
            <person name="Satake H."/>
            <person name="Nakayama K."/>
        </authorList>
    </citation>
    <scope>NUCLEOTIDE SEQUENCE</scope>
</reference>
<feature type="compositionally biased region" description="Polar residues" evidence="1">
    <location>
        <begin position="140"/>
        <end position="149"/>
    </location>
</feature>
<accession>A0A699WA09</accession>
<protein>
    <submittedName>
        <fullName evidence="2">Uncharacterized protein</fullName>
    </submittedName>
</protein>
<sequence length="149" mass="14862">LGVGLGRVASSQIVDGGYTTPPYVGSSDDQGGYDTYVDVTEHGIDSTNEVPDSAIRTLDVSPNLLPALNFATGVASCTDCDAKVAATAAATAAATVTPMPAAPTTVNWLLIAVGCGLGYALLASTSKPGLGCAPEPAPTPTVQQDLGRP</sequence>
<name>A0A699WA09_TANCI</name>
<dbReference type="EMBL" id="BKCJ011576632">
    <property type="protein sequence ID" value="GFD42548.1"/>
    <property type="molecule type" value="Genomic_DNA"/>
</dbReference>
<dbReference type="AlphaFoldDB" id="A0A699WA09"/>
<feature type="non-terminal residue" evidence="2">
    <location>
        <position position="1"/>
    </location>
</feature>
<evidence type="ECO:0000313" key="2">
    <source>
        <dbReference type="EMBL" id="GFD42548.1"/>
    </source>
</evidence>
<gene>
    <name evidence="2" type="ORF">Tci_914517</name>
</gene>
<comment type="caution">
    <text evidence="2">The sequence shown here is derived from an EMBL/GenBank/DDBJ whole genome shotgun (WGS) entry which is preliminary data.</text>
</comment>